<keyword evidence="1" id="KW-0472">Membrane</keyword>
<dbReference type="AlphaFoldDB" id="A0A9P4JRS6"/>
<keyword evidence="3" id="KW-1185">Reference proteome</keyword>
<comment type="caution">
    <text evidence="2">The sequence shown here is derived from an EMBL/GenBank/DDBJ whole genome shotgun (WGS) entry which is preliminary data.</text>
</comment>
<feature type="transmembrane region" description="Helical" evidence="1">
    <location>
        <begin position="52"/>
        <end position="75"/>
    </location>
</feature>
<dbReference type="Proteomes" id="UP000799536">
    <property type="component" value="Unassembled WGS sequence"/>
</dbReference>
<keyword evidence="1" id="KW-1133">Transmembrane helix</keyword>
<evidence type="ECO:0000256" key="1">
    <source>
        <dbReference type="SAM" id="Phobius"/>
    </source>
</evidence>
<evidence type="ECO:0000313" key="2">
    <source>
        <dbReference type="EMBL" id="KAF2202017.1"/>
    </source>
</evidence>
<dbReference type="EMBL" id="ML993952">
    <property type="protein sequence ID" value="KAF2202017.1"/>
    <property type="molecule type" value="Genomic_DNA"/>
</dbReference>
<name>A0A9P4JRS6_9PLEO</name>
<reference evidence="2" key="1">
    <citation type="journal article" date="2020" name="Stud. Mycol.">
        <title>101 Dothideomycetes genomes: a test case for predicting lifestyles and emergence of pathogens.</title>
        <authorList>
            <person name="Haridas S."/>
            <person name="Albert R."/>
            <person name="Binder M."/>
            <person name="Bloem J."/>
            <person name="Labutti K."/>
            <person name="Salamov A."/>
            <person name="Andreopoulos B."/>
            <person name="Baker S."/>
            <person name="Barry K."/>
            <person name="Bills G."/>
            <person name="Bluhm B."/>
            <person name="Cannon C."/>
            <person name="Castanera R."/>
            <person name="Culley D."/>
            <person name="Daum C."/>
            <person name="Ezra D."/>
            <person name="Gonzalez J."/>
            <person name="Henrissat B."/>
            <person name="Kuo A."/>
            <person name="Liang C."/>
            <person name="Lipzen A."/>
            <person name="Lutzoni F."/>
            <person name="Magnuson J."/>
            <person name="Mondo S."/>
            <person name="Nolan M."/>
            <person name="Ohm R."/>
            <person name="Pangilinan J."/>
            <person name="Park H.-J."/>
            <person name="Ramirez L."/>
            <person name="Alfaro M."/>
            <person name="Sun H."/>
            <person name="Tritt A."/>
            <person name="Yoshinaga Y."/>
            <person name="Zwiers L.-H."/>
            <person name="Turgeon B."/>
            <person name="Goodwin S."/>
            <person name="Spatafora J."/>
            <person name="Crous P."/>
            <person name="Grigoriev I."/>
        </authorList>
    </citation>
    <scope>NUCLEOTIDE SEQUENCE</scope>
    <source>
        <strain evidence="2">ATCC 74209</strain>
    </source>
</reference>
<accession>A0A9P4JRS6</accession>
<protein>
    <submittedName>
        <fullName evidence="2">Uncharacterized protein</fullName>
    </submittedName>
</protein>
<organism evidence="2 3">
    <name type="scientific">Delitschia confertaspora ATCC 74209</name>
    <dbReference type="NCBI Taxonomy" id="1513339"/>
    <lineage>
        <taxon>Eukaryota</taxon>
        <taxon>Fungi</taxon>
        <taxon>Dikarya</taxon>
        <taxon>Ascomycota</taxon>
        <taxon>Pezizomycotina</taxon>
        <taxon>Dothideomycetes</taxon>
        <taxon>Pleosporomycetidae</taxon>
        <taxon>Pleosporales</taxon>
        <taxon>Delitschiaceae</taxon>
        <taxon>Delitschia</taxon>
    </lineage>
</organism>
<proteinExistence type="predicted"/>
<gene>
    <name evidence="2" type="ORF">GQ43DRAFT_12060</name>
</gene>
<keyword evidence="1" id="KW-0812">Transmembrane</keyword>
<sequence length="85" mass="9772">MNYCPYHFKHEWLMTTPFDIFDNHFGGLLQVDIGSVVVTNELILKSEVYSRVYYYGVSAELCTLPVTLLLIFPMVSGHDLLGFHD</sequence>
<evidence type="ECO:0000313" key="3">
    <source>
        <dbReference type="Proteomes" id="UP000799536"/>
    </source>
</evidence>